<gene>
    <name evidence="3" type="ORF">EGW08_013874</name>
</gene>
<reference evidence="3 4" key="1">
    <citation type="submission" date="2019-01" db="EMBL/GenBank/DDBJ databases">
        <title>A draft genome assembly of the solar-powered sea slug Elysia chlorotica.</title>
        <authorList>
            <person name="Cai H."/>
            <person name="Li Q."/>
            <person name="Fang X."/>
            <person name="Li J."/>
            <person name="Curtis N.E."/>
            <person name="Altenburger A."/>
            <person name="Shibata T."/>
            <person name="Feng M."/>
            <person name="Maeda T."/>
            <person name="Schwartz J.A."/>
            <person name="Shigenobu S."/>
            <person name="Lundholm N."/>
            <person name="Nishiyama T."/>
            <person name="Yang H."/>
            <person name="Hasebe M."/>
            <person name="Li S."/>
            <person name="Pierce S.K."/>
            <person name="Wang J."/>
        </authorList>
    </citation>
    <scope>NUCLEOTIDE SEQUENCE [LARGE SCALE GENOMIC DNA]</scope>
    <source>
        <strain evidence="3">EC2010</strain>
        <tissue evidence="3">Whole organism of an adult</tissue>
    </source>
</reference>
<keyword evidence="2" id="KW-0732">Signal</keyword>
<name>A0A433TA75_ELYCH</name>
<feature type="chain" id="PRO_5019478671" evidence="2">
    <location>
        <begin position="22"/>
        <end position="706"/>
    </location>
</feature>
<feature type="compositionally biased region" description="Acidic residues" evidence="1">
    <location>
        <begin position="249"/>
        <end position="258"/>
    </location>
</feature>
<dbReference type="Proteomes" id="UP000271974">
    <property type="component" value="Unassembled WGS sequence"/>
</dbReference>
<feature type="region of interest" description="Disordered" evidence="1">
    <location>
        <begin position="249"/>
        <end position="275"/>
    </location>
</feature>
<organism evidence="3 4">
    <name type="scientific">Elysia chlorotica</name>
    <name type="common">Eastern emerald elysia</name>
    <name type="synonym">Sea slug</name>
    <dbReference type="NCBI Taxonomy" id="188477"/>
    <lineage>
        <taxon>Eukaryota</taxon>
        <taxon>Metazoa</taxon>
        <taxon>Spiralia</taxon>
        <taxon>Lophotrochozoa</taxon>
        <taxon>Mollusca</taxon>
        <taxon>Gastropoda</taxon>
        <taxon>Heterobranchia</taxon>
        <taxon>Euthyneura</taxon>
        <taxon>Panpulmonata</taxon>
        <taxon>Sacoglossa</taxon>
        <taxon>Placobranchoidea</taxon>
        <taxon>Plakobranchidae</taxon>
        <taxon>Elysia</taxon>
    </lineage>
</organism>
<proteinExistence type="predicted"/>
<feature type="signal peptide" evidence="2">
    <location>
        <begin position="1"/>
        <end position="21"/>
    </location>
</feature>
<feature type="region of interest" description="Disordered" evidence="1">
    <location>
        <begin position="106"/>
        <end position="179"/>
    </location>
</feature>
<evidence type="ECO:0000256" key="1">
    <source>
        <dbReference type="SAM" id="MobiDB-lite"/>
    </source>
</evidence>
<feature type="compositionally biased region" description="Basic and acidic residues" evidence="1">
    <location>
        <begin position="123"/>
        <end position="145"/>
    </location>
</feature>
<protein>
    <submittedName>
        <fullName evidence="3">Uncharacterized protein</fullName>
    </submittedName>
</protein>
<evidence type="ECO:0000313" key="3">
    <source>
        <dbReference type="EMBL" id="RUS78354.1"/>
    </source>
</evidence>
<comment type="caution">
    <text evidence="3">The sequence shown here is derived from an EMBL/GenBank/DDBJ whole genome shotgun (WGS) entry which is preliminary data.</text>
</comment>
<accession>A0A433TA75</accession>
<keyword evidence="4" id="KW-1185">Reference proteome</keyword>
<dbReference type="OrthoDB" id="6138985at2759"/>
<dbReference type="PANTHER" id="PTHR37687">
    <property type="entry name" value="AGAP006772-PA"/>
    <property type="match status" value="1"/>
</dbReference>
<feature type="region of interest" description="Disordered" evidence="1">
    <location>
        <begin position="292"/>
        <end position="327"/>
    </location>
</feature>
<sequence length="706" mass="78269">MSVAGLGLILPLLLSPQEVTSFSVGGRTRRRANDARNLDLAQALALLQRERRRADDGEYLTAQDLLGSRPLGKDVNDWISSARDLMLDDDDLGQYLGVDEEPTWVSDDSFKEFDPQTQTVKPTQKEIESIFSNDDKPEESNEKKKKDIKKKRSSPKVERKIVKKSVPPRPVSVDDESSLSLDTLTQEEFKALMKAVGKLQRQVAAKGNDEESQGEDGFLQDIGEPEPQQEMAIVQPASKEELQSLFAKEDDDIGDQEQDVDKENPDVDIVPKSEVIVEEEVKTPVGERRVLEVNTPQGGARLTELEAPDGQQEIVEETLPEGSMGSMEAAIEDSEREISDALASQLERDISQEAINEELEAEEEEAEEKAEEEAAAADEAVSAAEEEIAREIGANDLAALEQMWMSKSGDIPPYAEKRTTKRAARNGLSDNYRPNGIPDDLTLERLLTNSDVEGEDGNSHLPREVAGLPPPIGKFVTRIVELQDEVGQLRAIAQLADLENDVLTDALNEATMAQAPGTVSDMEFESLQQAIWVEKELQRSKVQNSDSVLLNLSVKKKYSYTKSEIERLLDETYLNKGTLPDLEDSDEADSGVASIFLQNADQCPAVRKYSTNCELADLYSLPVDYEARALCNLHEMCYACGHSLHVPQASCDEVYRAAAKTLCREGSACVLEAEIFLRTMKLKTRYVPHSQPTCRSTCMARFLGML</sequence>
<feature type="compositionally biased region" description="Basic and acidic residues" evidence="1">
    <location>
        <begin position="259"/>
        <end position="271"/>
    </location>
</feature>
<dbReference type="EMBL" id="RQTK01000515">
    <property type="protein sequence ID" value="RUS78354.1"/>
    <property type="molecule type" value="Genomic_DNA"/>
</dbReference>
<dbReference type="PANTHER" id="PTHR37687:SF1">
    <property type="entry name" value="AGAP006772-PA"/>
    <property type="match status" value="1"/>
</dbReference>
<dbReference type="AlphaFoldDB" id="A0A433TA75"/>
<feature type="region of interest" description="Disordered" evidence="1">
    <location>
        <begin position="340"/>
        <end position="386"/>
    </location>
</feature>
<evidence type="ECO:0000313" key="4">
    <source>
        <dbReference type="Proteomes" id="UP000271974"/>
    </source>
</evidence>
<dbReference type="InterPro" id="IPR038875">
    <property type="entry name" value="PLA2_conodipine-like"/>
</dbReference>
<feature type="region of interest" description="Disordered" evidence="1">
    <location>
        <begin position="203"/>
        <end position="222"/>
    </location>
</feature>
<evidence type="ECO:0000256" key="2">
    <source>
        <dbReference type="SAM" id="SignalP"/>
    </source>
</evidence>
<feature type="compositionally biased region" description="Acidic residues" evidence="1">
    <location>
        <begin position="355"/>
        <end position="376"/>
    </location>
</feature>